<proteinExistence type="predicted"/>
<sequence length="117" mass="13111">MLGLSLPPREERGLPRGGRRRADNQLSPFLSDKQYGLPLHKISMHSASILRASEQTRIEHKQRAQSNPSLGHRTAICKDGVKCGCRRAAVVWPVVLVRLHCRVAVVWVQTQENLSVV</sequence>
<dbReference type="EMBL" id="GBRH01173409">
    <property type="protein sequence ID" value="JAE24487.1"/>
    <property type="molecule type" value="Transcribed_RNA"/>
</dbReference>
<dbReference type="AlphaFoldDB" id="A0A0A9GJ15"/>
<name>A0A0A9GJ15_ARUDO</name>
<reference evidence="2" key="2">
    <citation type="journal article" date="2015" name="Data Brief">
        <title>Shoot transcriptome of the giant reed, Arundo donax.</title>
        <authorList>
            <person name="Barrero R.A."/>
            <person name="Guerrero F.D."/>
            <person name="Moolhuijzen P."/>
            <person name="Goolsby J.A."/>
            <person name="Tidwell J."/>
            <person name="Bellgard S.E."/>
            <person name="Bellgard M.I."/>
        </authorList>
    </citation>
    <scope>NUCLEOTIDE SEQUENCE</scope>
    <source>
        <tissue evidence="2">Shoot tissue taken approximately 20 cm above the soil surface</tissue>
    </source>
</reference>
<organism evidence="2">
    <name type="scientific">Arundo donax</name>
    <name type="common">Giant reed</name>
    <name type="synonym">Donax arundinaceus</name>
    <dbReference type="NCBI Taxonomy" id="35708"/>
    <lineage>
        <taxon>Eukaryota</taxon>
        <taxon>Viridiplantae</taxon>
        <taxon>Streptophyta</taxon>
        <taxon>Embryophyta</taxon>
        <taxon>Tracheophyta</taxon>
        <taxon>Spermatophyta</taxon>
        <taxon>Magnoliopsida</taxon>
        <taxon>Liliopsida</taxon>
        <taxon>Poales</taxon>
        <taxon>Poaceae</taxon>
        <taxon>PACMAD clade</taxon>
        <taxon>Arundinoideae</taxon>
        <taxon>Arundineae</taxon>
        <taxon>Arundo</taxon>
    </lineage>
</organism>
<feature type="region of interest" description="Disordered" evidence="1">
    <location>
        <begin position="1"/>
        <end position="27"/>
    </location>
</feature>
<reference evidence="2" key="1">
    <citation type="submission" date="2014-09" db="EMBL/GenBank/DDBJ databases">
        <authorList>
            <person name="Magalhaes I.L.F."/>
            <person name="Oliveira U."/>
            <person name="Santos F.R."/>
            <person name="Vidigal T.H.D.A."/>
            <person name="Brescovit A.D."/>
            <person name="Santos A.J."/>
        </authorList>
    </citation>
    <scope>NUCLEOTIDE SEQUENCE</scope>
    <source>
        <tissue evidence="2">Shoot tissue taken approximately 20 cm above the soil surface</tissue>
    </source>
</reference>
<evidence type="ECO:0000313" key="2">
    <source>
        <dbReference type="EMBL" id="JAE24487.1"/>
    </source>
</evidence>
<accession>A0A0A9GJ15</accession>
<evidence type="ECO:0000256" key="1">
    <source>
        <dbReference type="SAM" id="MobiDB-lite"/>
    </source>
</evidence>
<protein>
    <submittedName>
        <fullName evidence="2">SPP3</fullName>
    </submittedName>
</protein>